<protein>
    <submittedName>
        <fullName evidence="3">DUF1851 domain-containing protein</fullName>
    </submittedName>
</protein>
<gene>
    <name evidence="3" type="ORF">GM668_08995</name>
</gene>
<keyword evidence="4" id="KW-1185">Reference proteome</keyword>
<evidence type="ECO:0000313" key="3">
    <source>
        <dbReference type="EMBL" id="MTW02228.1"/>
    </source>
</evidence>
<reference evidence="3 4" key="1">
    <citation type="submission" date="2019-11" db="EMBL/GenBank/DDBJ databases">
        <title>Type strains purchased from KCTC, JCM and DSMZ.</title>
        <authorList>
            <person name="Lu H."/>
        </authorList>
    </citation>
    <scope>NUCLEOTIDE SEQUENCE [LARGE SCALE GENOMIC DNA]</scope>
    <source>
        <strain evidence="3 4">KCTC 42409</strain>
    </source>
</reference>
<evidence type="ECO:0000259" key="2">
    <source>
        <dbReference type="Pfam" id="PF08906"/>
    </source>
</evidence>
<proteinExistence type="predicted"/>
<dbReference type="InterPro" id="IPR015002">
    <property type="entry name" value="T6SS_Tdi1_C"/>
</dbReference>
<dbReference type="OrthoDB" id="9016361at2"/>
<dbReference type="Pfam" id="PF08887">
    <property type="entry name" value="GAD-like"/>
    <property type="match status" value="1"/>
</dbReference>
<feature type="domain" description="GAD-related" evidence="1">
    <location>
        <begin position="4"/>
        <end position="106"/>
    </location>
</feature>
<dbReference type="RefSeq" id="WP_155438618.1">
    <property type="nucleotide sequence ID" value="NZ_WNLA01000004.1"/>
</dbReference>
<feature type="domain" description="T6SS immunity protein Tdi1 C-terminal" evidence="2">
    <location>
        <begin position="129"/>
        <end position="194"/>
    </location>
</feature>
<dbReference type="AlphaFoldDB" id="A0A6L6PZ21"/>
<evidence type="ECO:0000313" key="4">
    <source>
        <dbReference type="Proteomes" id="UP000484015"/>
    </source>
</evidence>
<name>A0A6L6PZ21_9BURK</name>
<evidence type="ECO:0000259" key="1">
    <source>
        <dbReference type="Pfam" id="PF08887"/>
    </source>
</evidence>
<accession>A0A6L6PZ21</accession>
<dbReference type="InterPro" id="IPR014983">
    <property type="entry name" value="GAD-rel"/>
</dbReference>
<dbReference type="Pfam" id="PF08906">
    <property type="entry name" value="T6SS_Tdi1_C"/>
    <property type="match status" value="1"/>
</dbReference>
<comment type="caution">
    <text evidence="3">The sequence shown here is derived from an EMBL/GenBank/DDBJ whole genome shotgun (WGS) entry which is preliminary data.</text>
</comment>
<organism evidence="3 4">
    <name type="scientific">Pseudoduganella ginsengisoli</name>
    <dbReference type="NCBI Taxonomy" id="1462440"/>
    <lineage>
        <taxon>Bacteria</taxon>
        <taxon>Pseudomonadati</taxon>
        <taxon>Pseudomonadota</taxon>
        <taxon>Betaproteobacteria</taxon>
        <taxon>Burkholderiales</taxon>
        <taxon>Oxalobacteraceae</taxon>
        <taxon>Telluria group</taxon>
        <taxon>Pseudoduganella</taxon>
    </lineage>
</organism>
<dbReference type="EMBL" id="WNLA01000004">
    <property type="protein sequence ID" value="MTW02228.1"/>
    <property type="molecule type" value="Genomic_DNA"/>
</dbReference>
<sequence length="208" mass="23799">MNEYFEMFLDELGPATHQRPVPTSSIERYRGKLPQQLLEYWEEYGWCGYANGLFWTVDPQEYEPVLKAWIGETQFMEKDAYHLIARSAFGKLYFWGENTGDTLKVFAPGSYCLPRASLFRKDELERGLRVFFSNRDREENDFADLFAPALRKLGPLAHDELYGFVPALALGGPSDIGHLQKVKAVEHLVFLAQLAPLEIMAPPSTEKS</sequence>
<dbReference type="Proteomes" id="UP000484015">
    <property type="component" value="Unassembled WGS sequence"/>
</dbReference>